<dbReference type="AlphaFoldDB" id="K4FRM7"/>
<keyword evidence="6 11" id="KW-0472">Membrane</keyword>
<evidence type="ECO:0000256" key="10">
    <source>
        <dbReference type="ARBA" id="ARBA00050050"/>
    </source>
</evidence>
<proteinExistence type="evidence at transcript level"/>
<evidence type="ECO:0000256" key="9">
    <source>
        <dbReference type="ARBA" id="ARBA00050024"/>
    </source>
</evidence>
<evidence type="ECO:0000259" key="14">
    <source>
        <dbReference type="PROSITE" id="PS51225"/>
    </source>
</evidence>
<protein>
    <recommendedName>
        <fullName evidence="9">Plasmolipin</fullName>
    </recommendedName>
    <alternativeName>
        <fullName evidence="10">Plasma membrane proteolipid</fullName>
    </alternativeName>
</protein>
<evidence type="ECO:0000313" key="16">
    <source>
        <dbReference type="Ensembl" id="ENSCMIP00000026735.1"/>
    </source>
</evidence>
<feature type="domain" description="MARVEL" evidence="14">
    <location>
        <begin position="37"/>
        <end position="171"/>
    </location>
</feature>
<evidence type="ECO:0000256" key="2">
    <source>
        <dbReference type="ARBA" id="ARBA00011815"/>
    </source>
</evidence>
<keyword evidence="17" id="KW-1185">Reference proteome</keyword>
<dbReference type="OrthoDB" id="6258237at2759"/>
<dbReference type="GO" id="GO:0043209">
    <property type="term" value="C:myelin sheath"/>
    <property type="evidence" value="ECO:0007669"/>
    <property type="project" value="UniProtKB-SubCell"/>
</dbReference>
<dbReference type="PANTHER" id="PTHR22776">
    <property type="entry name" value="MARVEL-CONTAINING POTENTIAL LIPID RAFT-ASSOCIATED PROTEIN"/>
    <property type="match status" value="1"/>
</dbReference>
<reference evidence="16" key="5">
    <citation type="submission" date="2025-05" db="UniProtKB">
        <authorList>
            <consortium name="Ensembl"/>
        </authorList>
    </citation>
    <scope>IDENTIFICATION</scope>
</reference>
<organism evidence="15">
    <name type="scientific">Callorhinchus milii</name>
    <name type="common">Ghost shark</name>
    <dbReference type="NCBI Taxonomy" id="7868"/>
    <lineage>
        <taxon>Eukaryota</taxon>
        <taxon>Metazoa</taxon>
        <taxon>Chordata</taxon>
        <taxon>Craniata</taxon>
        <taxon>Vertebrata</taxon>
        <taxon>Chondrichthyes</taxon>
        <taxon>Holocephali</taxon>
        <taxon>Chimaeriformes</taxon>
        <taxon>Callorhinchidae</taxon>
        <taxon>Callorhinchus</taxon>
    </lineage>
</organism>
<evidence type="ECO:0000256" key="1">
    <source>
        <dbReference type="ARBA" id="ARBA00004424"/>
    </source>
</evidence>
<dbReference type="PRINTS" id="PR01884">
    <property type="entry name" value="MALPROTEIN"/>
</dbReference>
<dbReference type="PANTHER" id="PTHR22776:SF9">
    <property type="entry name" value="PLASMOLIPIN"/>
    <property type="match status" value="1"/>
</dbReference>
<reference evidence="17" key="4">
    <citation type="journal article" date="2014" name="Nature">
        <title>Elephant shark genome provides unique insights into gnathostome evolution.</title>
        <authorList>
            <consortium name="International Elephant Shark Genome Sequencing Consortium"/>
            <person name="Venkatesh B."/>
            <person name="Lee A.P."/>
            <person name="Ravi V."/>
            <person name="Maurya A.K."/>
            <person name="Lian M.M."/>
            <person name="Swann J.B."/>
            <person name="Ohta Y."/>
            <person name="Flajnik M.F."/>
            <person name="Sutoh Y."/>
            <person name="Kasahara M."/>
            <person name="Hoon S."/>
            <person name="Gangu V."/>
            <person name="Roy S.W."/>
            <person name="Irimia M."/>
            <person name="Korzh V."/>
            <person name="Kondrychyn I."/>
            <person name="Lim Z.W."/>
            <person name="Tay B.H."/>
            <person name="Tohari S."/>
            <person name="Kong K.W."/>
            <person name="Ho S."/>
            <person name="Lorente-Galdos B."/>
            <person name="Quilez J."/>
            <person name="Marques-Bonet T."/>
            <person name="Raney B.J."/>
            <person name="Ingham P.W."/>
            <person name="Tay A."/>
            <person name="Hillier L.W."/>
            <person name="Minx P."/>
            <person name="Boehm T."/>
            <person name="Wilson R.K."/>
            <person name="Brenner S."/>
            <person name="Warren W.C."/>
        </authorList>
    </citation>
    <scope>NUCLEOTIDE SEQUENCE [LARGE SCALE GENOMIC DNA]</scope>
</reference>
<dbReference type="OMA" id="MYATAFI"/>
<feature type="transmembrane region" description="Helical" evidence="13">
    <location>
        <begin position="102"/>
        <end position="125"/>
    </location>
</feature>
<name>K4FRM7_CALMI</name>
<evidence type="ECO:0000256" key="4">
    <source>
        <dbReference type="ARBA" id="ARBA00022692"/>
    </source>
</evidence>
<evidence type="ECO:0000256" key="5">
    <source>
        <dbReference type="ARBA" id="ARBA00022989"/>
    </source>
</evidence>
<evidence type="ECO:0000313" key="15">
    <source>
        <dbReference type="EMBL" id="AFK10578.1"/>
    </source>
</evidence>
<evidence type="ECO:0000256" key="7">
    <source>
        <dbReference type="ARBA" id="ARBA00034721"/>
    </source>
</evidence>
<reference evidence="17" key="2">
    <citation type="journal article" date="2007" name="PLoS Biol.">
        <title>Survey sequencing and comparative analysis of the elephant shark (Callorhinchus milii) genome.</title>
        <authorList>
            <person name="Venkatesh B."/>
            <person name="Kirkness E.F."/>
            <person name="Loh Y.H."/>
            <person name="Halpern A.L."/>
            <person name="Lee A.P."/>
            <person name="Johnson J."/>
            <person name="Dandona N."/>
            <person name="Viswanathan L.D."/>
            <person name="Tay A."/>
            <person name="Venter J.C."/>
            <person name="Strausberg R.L."/>
            <person name="Brenner S."/>
        </authorList>
    </citation>
    <scope>NUCLEOTIDE SEQUENCE [LARGE SCALE GENOMIC DNA]</scope>
</reference>
<evidence type="ECO:0000256" key="11">
    <source>
        <dbReference type="PROSITE-ProRule" id="PRU00581"/>
    </source>
</evidence>
<dbReference type="GO" id="GO:0016324">
    <property type="term" value="C:apical plasma membrane"/>
    <property type="evidence" value="ECO:0007669"/>
    <property type="project" value="UniProtKB-SubCell"/>
</dbReference>
<feature type="region of interest" description="Disordered" evidence="12">
    <location>
        <begin position="1"/>
        <end position="23"/>
    </location>
</feature>
<dbReference type="STRING" id="7868.ENSCMIP00000026735"/>
<evidence type="ECO:0000256" key="8">
    <source>
        <dbReference type="ARBA" id="ARBA00049979"/>
    </source>
</evidence>
<feature type="transmembrane region" description="Helical" evidence="13">
    <location>
        <begin position="37"/>
        <end position="60"/>
    </location>
</feature>
<dbReference type="GO" id="GO:0042552">
    <property type="term" value="P:myelination"/>
    <property type="evidence" value="ECO:0007669"/>
    <property type="project" value="TreeGrafter"/>
</dbReference>
<dbReference type="InterPro" id="IPR050578">
    <property type="entry name" value="MARVEL-CKLF_proteins"/>
</dbReference>
<dbReference type="Proteomes" id="UP000314986">
    <property type="component" value="Unassembled WGS sequence"/>
</dbReference>
<keyword evidence="4 11" id="KW-0812">Transmembrane</keyword>
<comment type="similarity">
    <text evidence="7">Belongs to the MAL family.</text>
</comment>
<dbReference type="GO" id="GO:0019911">
    <property type="term" value="F:structural constituent of myelin sheath"/>
    <property type="evidence" value="ECO:0007669"/>
    <property type="project" value="TreeGrafter"/>
</dbReference>
<dbReference type="PROSITE" id="PS51225">
    <property type="entry name" value="MARVEL"/>
    <property type="match status" value="1"/>
</dbReference>
<dbReference type="InterPro" id="IPR008253">
    <property type="entry name" value="Marvel"/>
</dbReference>
<reference evidence="17" key="1">
    <citation type="journal article" date="2006" name="Science">
        <title>Ancient noncoding elements conserved in the human genome.</title>
        <authorList>
            <person name="Venkatesh B."/>
            <person name="Kirkness E.F."/>
            <person name="Loh Y.H."/>
            <person name="Halpern A.L."/>
            <person name="Lee A.P."/>
            <person name="Johnson J."/>
            <person name="Dandona N."/>
            <person name="Viswanathan L.D."/>
            <person name="Tay A."/>
            <person name="Venter J.C."/>
            <person name="Strausberg R.L."/>
            <person name="Brenner S."/>
        </authorList>
    </citation>
    <scope>NUCLEOTIDE SEQUENCE [LARGE SCALE GENOMIC DNA]</scope>
</reference>
<keyword evidence="5 13" id="KW-1133">Transmembrane helix</keyword>
<dbReference type="InterPro" id="IPR013295">
    <property type="entry name" value="MAL"/>
</dbReference>
<evidence type="ECO:0000256" key="6">
    <source>
        <dbReference type="ARBA" id="ARBA00023136"/>
    </source>
</evidence>
<sequence>MEFPDKVSTQTSTASSHTTTTTQTSGRFAPIGVNISFIRSVFGILMMVEMVIGLLVWALIAGSHFGNDPAFGWVMFVAVFLWLLTIILFVLYMLGLTAKLPMVPWVLVVMCFNLGATVLYITAFSTIAARVNQQKKTAKYQYNNRAAAAFFAAVVTIAYGASSFFSFQSWREYSSSTS</sequence>
<evidence type="ECO:0000256" key="3">
    <source>
        <dbReference type="ARBA" id="ARBA00022475"/>
    </source>
</evidence>
<keyword evidence="3" id="KW-1003">Cell membrane</keyword>
<feature type="compositionally biased region" description="Low complexity" evidence="12">
    <location>
        <begin position="8"/>
        <end position="23"/>
    </location>
</feature>
<accession>K4FRM7</accession>
<evidence type="ECO:0000256" key="12">
    <source>
        <dbReference type="SAM" id="MobiDB-lite"/>
    </source>
</evidence>
<comment type="subcellular location">
    <subcellularLocation>
        <location evidence="1">Apical cell membrane</location>
        <topology evidence="1">Multi-pass membrane protein</topology>
    </subcellularLocation>
    <subcellularLocation>
        <location evidence="8">Myelin membrane</location>
        <topology evidence="8">Multi-pass membrane protein</topology>
    </subcellularLocation>
</comment>
<dbReference type="GeneTree" id="ENSGT00940000156011"/>
<dbReference type="CTD" id="51090"/>
<reference evidence="15" key="3">
    <citation type="journal article" date="2012" name="PLoS ONE">
        <title>Sequencing and Analysis of Full-Length cDNAs, 5'-ESTs and 3'-ESTs from a Cartilaginous Fish, the Elephant Shark (Callorhinchus milii).</title>
        <authorList>
            <person name="Tan Y.Y."/>
            <person name="Kodzius R."/>
            <person name="Tay B.H."/>
            <person name="Tay A."/>
            <person name="Brenner S."/>
            <person name="Venkatesh B."/>
        </authorList>
    </citation>
    <scope>NUCLEOTIDE SEQUENCE</scope>
    <source>
        <tissue evidence="15">Gills</tissue>
    </source>
</reference>
<evidence type="ECO:0000313" key="17">
    <source>
        <dbReference type="Proteomes" id="UP000314986"/>
    </source>
</evidence>
<comment type="subunit">
    <text evidence="2">Forms oligomers.</text>
</comment>
<dbReference type="KEGG" id="cmk:103187875"/>
<dbReference type="EMBL" id="JX052350">
    <property type="protein sequence ID" value="AFK10578.1"/>
    <property type="molecule type" value="mRNA"/>
</dbReference>
<feature type="transmembrane region" description="Helical" evidence="13">
    <location>
        <begin position="146"/>
        <end position="167"/>
    </location>
</feature>
<dbReference type="Ensembl" id="ENSCMIT00000027165.1">
    <property type="protein sequence ID" value="ENSCMIP00000026735.1"/>
    <property type="gene ID" value="ENSCMIG00000011676.1"/>
</dbReference>
<feature type="transmembrane region" description="Helical" evidence="13">
    <location>
        <begin position="72"/>
        <end position="96"/>
    </location>
</feature>
<gene>
    <name evidence="16" type="primary">pllp</name>
</gene>
<dbReference type="RefSeq" id="NP_001279621.1">
    <property type="nucleotide sequence ID" value="NM_001292692.1"/>
</dbReference>
<dbReference type="Pfam" id="PF01284">
    <property type="entry name" value="MARVEL"/>
    <property type="match status" value="1"/>
</dbReference>
<evidence type="ECO:0000256" key="13">
    <source>
        <dbReference type="SAM" id="Phobius"/>
    </source>
</evidence>
<dbReference type="GeneID" id="103187875"/>